<reference evidence="3" key="1">
    <citation type="submission" date="2017-06" db="EMBL/GenBank/DDBJ databases">
        <authorList>
            <person name="Varghese N."/>
            <person name="Submissions S."/>
        </authorList>
    </citation>
    <scope>NUCLEOTIDE SEQUENCE [LARGE SCALE GENOMIC DNA]</scope>
    <source>
        <strain evidence="3">DSM 11116</strain>
    </source>
</reference>
<gene>
    <name evidence="2" type="ORF">SAMN06265337_3393</name>
</gene>
<feature type="chain" id="PRO_5012600720" description="DUF1735 domain-containing protein" evidence="1">
    <location>
        <begin position="22"/>
        <end position="176"/>
    </location>
</feature>
<evidence type="ECO:0008006" key="4">
    <source>
        <dbReference type="Google" id="ProtNLM"/>
    </source>
</evidence>
<organism evidence="2 3">
    <name type="scientific">Hymenobacter gelipurpurascens</name>
    <dbReference type="NCBI Taxonomy" id="89968"/>
    <lineage>
        <taxon>Bacteria</taxon>
        <taxon>Pseudomonadati</taxon>
        <taxon>Bacteroidota</taxon>
        <taxon>Cytophagia</taxon>
        <taxon>Cytophagales</taxon>
        <taxon>Hymenobacteraceae</taxon>
        <taxon>Hymenobacter</taxon>
    </lineage>
</organism>
<dbReference type="EMBL" id="FYEW01000002">
    <property type="protein sequence ID" value="SNC76451.1"/>
    <property type="molecule type" value="Genomic_DNA"/>
</dbReference>
<protein>
    <recommendedName>
        <fullName evidence="4">DUF1735 domain-containing protein</fullName>
    </recommendedName>
</protein>
<keyword evidence="3" id="KW-1185">Reference proteome</keyword>
<evidence type="ECO:0000256" key="1">
    <source>
        <dbReference type="SAM" id="SignalP"/>
    </source>
</evidence>
<dbReference type="PROSITE" id="PS51257">
    <property type="entry name" value="PROKAR_LIPOPROTEIN"/>
    <property type="match status" value="1"/>
</dbReference>
<dbReference type="OrthoDB" id="672279at2"/>
<sequence>MKKVLFLAPLLVLLAFLSSCEKINDLLTFTIEDSQSVKIATGFPVNVVTPVSPLTVPTRSDEKFKNENTSADLVKDVKLDRLTLTVTDPSSENFDFLSSISLYISTDANDRILLASMDNVPMGVNTIQLTPTTAKLDKYIKASSYTLSTEARIRKAISKDITIRADSRFKVTADPL</sequence>
<dbReference type="RefSeq" id="WP_088844656.1">
    <property type="nucleotide sequence ID" value="NZ_FYEW01000002.1"/>
</dbReference>
<evidence type="ECO:0000313" key="3">
    <source>
        <dbReference type="Proteomes" id="UP000198131"/>
    </source>
</evidence>
<evidence type="ECO:0000313" key="2">
    <source>
        <dbReference type="EMBL" id="SNC76451.1"/>
    </source>
</evidence>
<accession>A0A212UEA8</accession>
<keyword evidence="1" id="KW-0732">Signal</keyword>
<name>A0A212UEA8_9BACT</name>
<feature type="signal peptide" evidence="1">
    <location>
        <begin position="1"/>
        <end position="21"/>
    </location>
</feature>
<dbReference type="AlphaFoldDB" id="A0A212UEA8"/>
<proteinExistence type="predicted"/>
<dbReference type="Proteomes" id="UP000198131">
    <property type="component" value="Unassembled WGS sequence"/>
</dbReference>